<evidence type="ECO:0000313" key="6">
    <source>
        <dbReference type="EMBL" id="GMA35084.1"/>
    </source>
</evidence>
<comment type="similarity">
    <text evidence="1 4">Belongs to the 5-formyltetrahydrofolate cyclo-ligase family.</text>
</comment>
<organism evidence="6 7">
    <name type="scientific">Demequina litorisediminis</name>
    <dbReference type="NCBI Taxonomy" id="1849022"/>
    <lineage>
        <taxon>Bacteria</taxon>
        <taxon>Bacillati</taxon>
        <taxon>Actinomycetota</taxon>
        <taxon>Actinomycetes</taxon>
        <taxon>Micrococcales</taxon>
        <taxon>Demequinaceae</taxon>
        <taxon>Demequina</taxon>
    </lineage>
</organism>
<dbReference type="InterPro" id="IPR002698">
    <property type="entry name" value="FTHF_cligase"/>
</dbReference>
<comment type="caution">
    <text evidence="6">The sequence shown here is derived from an EMBL/GenBank/DDBJ whole genome shotgun (WGS) entry which is preliminary data.</text>
</comment>
<sequence length="209" mass="22479">MTPQSAHGTRAPAPEDAKAQARASIRKDRLHRSARRNAELAERLRDLILEIPAVAQARCVSVYASRPHEPGTLPLISALHERGVRVLIPRLGDGLQRGWSTYHGAEDLVERAPGRPPEPSGDFLPSEELAHADVVVVPALAADSYGTRLGQGGGWYDRALELARPDAPVIALTFTAEFHGPGETVLPREDHDLPVTMVVTPEGVTAVPA</sequence>
<dbReference type="EMBL" id="BSUN01000001">
    <property type="protein sequence ID" value="GMA35084.1"/>
    <property type="molecule type" value="Genomic_DNA"/>
</dbReference>
<evidence type="ECO:0000256" key="2">
    <source>
        <dbReference type="ARBA" id="ARBA00022741"/>
    </source>
</evidence>
<evidence type="ECO:0000256" key="4">
    <source>
        <dbReference type="RuleBase" id="RU361279"/>
    </source>
</evidence>
<accession>A0ABQ6IEE6</accession>
<gene>
    <name evidence="6" type="ORF">GCM10025876_12880</name>
</gene>
<reference evidence="7" key="1">
    <citation type="journal article" date="2019" name="Int. J. Syst. Evol. Microbiol.">
        <title>The Global Catalogue of Microorganisms (GCM) 10K type strain sequencing project: providing services to taxonomists for standard genome sequencing and annotation.</title>
        <authorList>
            <consortium name="The Broad Institute Genomics Platform"/>
            <consortium name="The Broad Institute Genome Sequencing Center for Infectious Disease"/>
            <person name="Wu L."/>
            <person name="Ma J."/>
        </authorList>
    </citation>
    <scope>NUCLEOTIDE SEQUENCE [LARGE SCALE GENOMIC DNA]</scope>
    <source>
        <strain evidence="7">NBRC 112299</strain>
    </source>
</reference>
<dbReference type="EC" id="6.3.3.2" evidence="4"/>
<dbReference type="PANTHER" id="PTHR23407">
    <property type="entry name" value="ATPASE INHIBITOR/5-FORMYLTETRAHYDROFOLATE CYCLO-LIGASE"/>
    <property type="match status" value="1"/>
</dbReference>
<dbReference type="PANTHER" id="PTHR23407:SF1">
    <property type="entry name" value="5-FORMYLTETRAHYDROFOLATE CYCLO-LIGASE"/>
    <property type="match status" value="1"/>
</dbReference>
<name>A0ABQ6IEE6_9MICO</name>
<dbReference type="NCBIfam" id="TIGR02727">
    <property type="entry name" value="MTHFS_bact"/>
    <property type="match status" value="1"/>
</dbReference>
<keyword evidence="4" id="KW-0460">Magnesium</keyword>
<dbReference type="SUPFAM" id="SSF100950">
    <property type="entry name" value="NagB/RpiA/CoA transferase-like"/>
    <property type="match status" value="1"/>
</dbReference>
<protein>
    <recommendedName>
        <fullName evidence="4">5-formyltetrahydrofolate cyclo-ligase</fullName>
        <ecNumber evidence="4">6.3.3.2</ecNumber>
    </recommendedName>
</protein>
<comment type="cofactor">
    <cofactor evidence="4">
        <name>Mg(2+)</name>
        <dbReference type="ChEBI" id="CHEBI:18420"/>
    </cofactor>
</comment>
<keyword evidence="3 4" id="KW-0067">ATP-binding</keyword>
<comment type="catalytic activity">
    <reaction evidence="4">
        <text>(6S)-5-formyl-5,6,7,8-tetrahydrofolate + ATP = (6R)-5,10-methenyltetrahydrofolate + ADP + phosphate</text>
        <dbReference type="Rhea" id="RHEA:10488"/>
        <dbReference type="ChEBI" id="CHEBI:30616"/>
        <dbReference type="ChEBI" id="CHEBI:43474"/>
        <dbReference type="ChEBI" id="CHEBI:57455"/>
        <dbReference type="ChEBI" id="CHEBI:57457"/>
        <dbReference type="ChEBI" id="CHEBI:456216"/>
        <dbReference type="EC" id="6.3.3.2"/>
    </reaction>
</comment>
<proteinExistence type="inferred from homology"/>
<dbReference type="Pfam" id="PF01812">
    <property type="entry name" value="5-FTHF_cyc-lig"/>
    <property type="match status" value="1"/>
</dbReference>
<dbReference type="Gene3D" id="3.40.50.10420">
    <property type="entry name" value="NagB/RpiA/CoA transferase-like"/>
    <property type="match status" value="1"/>
</dbReference>
<evidence type="ECO:0000256" key="1">
    <source>
        <dbReference type="ARBA" id="ARBA00010638"/>
    </source>
</evidence>
<keyword evidence="4" id="KW-0479">Metal-binding</keyword>
<evidence type="ECO:0000313" key="7">
    <source>
        <dbReference type="Proteomes" id="UP001157125"/>
    </source>
</evidence>
<feature type="region of interest" description="Disordered" evidence="5">
    <location>
        <begin position="1"/>
        <end position="30"/>
    </location>
</feature>
<dbReference type="PIRSF" id="PIRSF006806">
    <property type="entry name" value="FTHF_cligase"/>
    <property type="match status" value="1"/>
</dbReference>
<keyword evidence="2 4" id="KW-0547">Nucleotide-binding</keyword>
<dbReference type="RefSeq" id="WP_284327753.1">
    <property type="nucleotide sequence ID" value="NZ_BSUN01000001.1"/>
</dbReference>
<dbReference type="InterPro" id="IPR037171">
    <property type="entry name" value="NagB/RpiA_transferase-like"/>
</dbReference>
<evidence type="ECO:0000256" key="5">
    <source>
        <dbReference type="SAM" id="MobiDB-lite"/>
    </source>
</evidence>
<keyword evidence="7" id="KW-1185">Reference proteome</keyword>
<dbReference type="Proteomes" id="UP001157125">
    <property type="component" value="Unassembled WGS sequence"/>
</dbReference>
<evidence type="ECO:0000256" key="3">
    <source>
        <dbReference type="ARBA" id="ARBA00022840"/>
    </source>
</evidence>
<dbReference type="InterPro" id="IPR024185">
    <property type="entry name" value="FTHF_cligase-like_sf"/>
</dbReference>